<dbReference type="OrthoDB" id="10012356at2759"/>
<dbReference type="PANTHER" id="PTHR15925:SF2">
    <property type="entry name" value="SMALL RIBOSOMAL SUBUNIT PROTEIN MS23"/>
    <property type="match status" value="1"/>
</dbReference>
<evidence type="ECO:0000256" key="3">
    <source>
        <dbReference type="ARBA" id="ARBA00022980"/>
    </source>
</evidence>
<evidence type="ECO:0000256" key="5">
    <source>
        <dbReference type="ARBA" id="ARBA00023274"/>
    </source>
</evidence>
<dbReference type="GO" id="GO:0003735">
    <property type="term" value="F:structural constituent of ribosome"/>
    <property type="evidence" value="ECO:0007669"/>
    <property type="project" value="InterPro"/>
</dbReference>
<keyword evidence="3 8" id="KW-0689">Ribosomal protein</keyword>
<dbReference type="Pfam" id="PF10484">
    <property type="entry name" value="MRP-S23"/>
    <property type="match status" value="1"/>
</dbReference>
<dbReference type="PANTHER" id="PTHR15925">
    <property type="entry name" value="MITOCHONDRIAL RIBOSOMAL PROTEIN S23"/>
    <property type="match status" value="1"/>
</dbReference>
<keyword evidence="5" id="KW-0687">Ribonucleoprotein</keyword>
<keyword evidence="4" id="KW-0496">Mitochondrion</keyword>
<dbReference type="InterPro" id="IPR059242">
    <property type="entry name" value="mS23_dom"/>
</dbReference>
<comment type="subcellular location">
    <subcellularLocation>
        <location evidence="1">Mitochondrion</location>
    </subcellularLocation>
</comment>
<dbReference type="InterPro" id="IPR019520">
    <property type="entry name" value="Ribosomal_mS23_met"/>
</dbReference>
<evidence type="ECO:0000313" key="8">
    <source>
        <dbReference type="EMBL" id="ADD38527.1"/>
    </source>
</evidence>
<protein>
    <recommendedName>
        <fullName evidence="6">Small ribosomal subunit protein mS23</fullName>
    </recommendedName>
</protein>
<dbReference type="EMBL" id="BT121597">
    <property type="protein sequence ID" value="ADD38527.1"/>
    <property type="molecule type" value="mRNA"/>
</dbReference>
<reference evidence="8" key="1">
    <citation type="submission" date="2010-03" db="EMBL/GenBank/DDBJ databases">
        <title>Atlantic Lepeophtheirus salmonis ESTs and full-length cDNAs.</title>
        <authorList>
            <person name="Yasuike M."/>
            <person name="von Schalburg K."/>
            <person name="Cooper G."/>
            <person name="Leong J."/>
            <person name="Nilsen F."/>
            <person name="Jones S.R.M."/>
            <person name="Koop B.F."/>
        </authorList>
    </citation>
    <scope>NUCLEOTIDE SEQUENCE</scope>
    <source>
        <strain evidence="8">Atlantic form</strain>
        <tissue evidence="8">Mixed tissue</tissue>
    </source>
</reference>
<dbReference type="GO" id="GO:0006412">
    <property type="term" value="P:translation"/>
    <property type="evidence" value="ECO:0007669"/>
    <property type="project" value="InterPro"/>
</dbReference>
<proteinExistence type="evidence at transcript level"/>
<evidence type="ECO:0000256" key="2">
    <source>
        <dbReference type="ARBA" id="ARBA00009864"/>
    </source>
</evidence>
<evidence type="ECO:0000256" key="4">
    <source>
        <dbReference type="ARBA" id="ARBA00023128"/>
    </source>
</evidence>
<accession>D3PIZ1</accession>
<evidence type="ECO:0000256" key="6">
    <source>
        <dbReference type="ARBA" id="ARBA00035137"/>
    </source>
</evidence>
<evidence type="ECO:0000256" key="1">
    <source>
        <dbReference type="ARBA" id="ARBA00004173"/>
    </source>
</evidence>
<name>D3PIZ1_LEPSM</name>
<feature type="domain" description="Small ribosomal subunit protein mS23 conserved" evidence="7">
    <location>
        <begin position="2"/>
        <end position="106"/>
    </location>
</feature>
<gene>
    <name evidence="8" type="primary">RT23</name>
</gene>
<sequence length="167" mass="19413">MAQSRLEKIGTIYSRTSSLLNSGAVKHKPIWYDVYEAFPPKYEPRWDRSPPLSKDNSKRKVLYEEDIIRARFYDHFQENIHETINLHDPESKCISQLFIEAYNATCVDIDDKSRFLAAVDTLELEKNINLRETASVSYDRGTEAPSEKPHISMKDLFLQNKGLDKET</sequence>
<dbReference type="AlphaFoldDB" id="D3PIZ1"/>
<dbReference type="InterPro" id="IPR023611">
    <property type="entry name" value="mS23_dom_met"/>
</dbReference>
<evidence type="ECO:0000259" key="7">
    <source>
        <dbReference type="Pfam" id="PF10484"/>
    </source>
</evidence>
<organism evidence="8">
    <name type="scientific">Lepeophtheirus salmonis</name>
    <name type="common">Salmon louse</name>
    <name type="synonym">Caligus salmonis</name>
    <dbReference type="NCBI Taxonomy" id="72036"/>
    <lineage>
        <taxon>Eukaryota</taxon>
        <taxon>Metazoa</taxon>
        <taxon>Ecdysozoa</taxon>
        <taxon>Arthropoda</taxon>
        <taxon>Crustacea</taxon>
        <taxon>Multicrustacea</taxon>
        <taxon>Hexanauplia</taxon>
        <taxon>Copepoda</taxon>
        <taxon>Siphonostomatoida</taxon>
        <taxon>Caligidae</taxon>
        <taxon>Lepeophtheirus</taxon>
    </lineage>
</organism>
<dbReference type="CDD" id="cd23701">
    <property type="entry name" value="At1g26750"/>
    <property type="match status" value="1"/>
</dbReference>
<dbReference type="GO" id="GO:0005840">
    <property type="term" value="C:ribosome"/>
    <property type="evidence" value="ECO:0007669"/>
    <property type="project" value="UniProtKB-KW"/>
</dbReference>
<comment type="similarity">
    <text evidence="2">Belongs to the mitochondrion-specific ribosomal protein mS23 family.</text>
</comment>
<dbReference type="GO" id="GO:0005739">
    <property type="term" value="C:mitochondrion"/>
    <property type="evidence" value="ECO:0007669"/>
    <property type="project" value="InterPro"/>
</dbReference>